<sequence>MGSGIKRENKELNKLLNAEGVMCVISAGAKYDKLKTTNNGTSGCLSRNF</sequence>
<protein>
    <submittedName>
        <fullName evidence="1">Uncharacterized protein</fullName>
    </submittedName>
</protein>
<keyword evidence="2" id="KW-1185">Reference proteome</keyword>
<accession>A0A4R7D2F0</accession>
<proteinExistence type="predicted"/>
<comment type="caution">
    <text evidence="1">The sequence shown here is derived from an EMBL/GenBank/DDBJ whole genome shotgun (WGS) entry which is preliminary data.</text>
</comment>
<gene>
    <name evidence="1" type="ORF">B0I21_10480</name>
</gene>
<reference evidence="1 2" key="1">
    <citation type="submission" date="2019-03" db="EMBL/GenBank/DDBJ databases">
        <title>Genomic Encyclopedia of Type Strains, Phase III (KMG-III): the genomes of soil and plant-associated and newly described type strains.</title>
        <authorList>
            <person name="Whitman W."/>
        </authorList>
    </citation>
    <scope>NUCLEOTIDE SEQUENCE [LARGE SCALE GENOMIC DNA]</scope>
    <source>
        <strain evidence="1 2">CGMCC 1.12801</strain>
    </source>
</reference>
<dbReference type="Proteomes" id="UP000294752">
    <property type="component" value="Unassembled WGS sequence"/>
</dbReference>
<evidence type="ECO:0000313" key="2">
    <source>
        <dbReference type="Proteomes" id="UP000294752"/>
    </source>
</evidence>
<dbReference type="AlphaFoldDB" id="A0A4R7D2F0"/>
<evidence type="ECO:0000313" key="1">
    <source>
        <dbReference type="EMBL" id="TDS13754.1"/>
    </source>
</evidence>
<name>A0A4R7D2F0_9SPHI</name>
<organism evidence="1 2">
    <name type="scientific">Sphingobacterium paludis</name>
    <dbReference type="NCBI Taxonomy" id="1476465"/>
    <lineage>
        <taxon>Bacteria</taxon>
        <taxon>Pseudomonadati</taxon>
        <taxon>Bacteroidota</taxon>
        <taxon>Sphingobacteriia</taxon>
        <taxon>Sphingobacteriales</taxon>
        <taxon>Sphingobacteriaceae</taxon>
        <taxon>Sphingobacterium</taxon>
    </lineage>
</organism>
<dbReference type="EMBL" id="SNZV01000004">
    <property type="protein sequence ID" value="TDS13754.1"/>
    <property type="molecule type" value="Genomic_DNA"/>
</dbReference>